<protein>
    <recommendedName>
        <fullName evidence="3">Sialate O-acetylesterase domain-containing protein</fullName>
    </recommendedName>
</protein>
<dbReference type="Proteomes" id="UP000177480">
    <property type="component" value="Unassembled WGS sequence"/>
</dbReference>
<reference evidence="1 2" key="1">
    <citation type="journal article" date="2016" name="Nat. Commun.">
        <title>Thousands of microbial genomes shed light on interconnected biogeochemical processes in an aquifer system.</title>
        <authorList>
            <person name="Anantharaman K."/>
            <person name="Brown C.T."/>
            <person name="Hug L.A."/>
            <person name="Sharon I."/>
            <person name="Castelle C.J."/>
            <person name="Probst A.J."/>
            <person name="Thomas B.C."/>
            <person name="Singh A."/>
            <person name="Wilkins M.J."/>
            <person name="Karaoz U."/>
            <person name="Brodie E.L."/>
            <person name="Williams K.H."/>
            <person name="Hubbard S.S."/>
            <person name="Banfield J.F."/>
        </authorList>
    </citation>
    <scope>NUCLEOTIDE SEQUENCE [LARGE SCALE GENOMIC DNA]</scope>
</reference>
<organism evidence="1 2">
    <name type="scientific">Candidatus Ryanbacteria bacterium RIFCSPHIGHO2_01_FULL_45_22</name>
    <dbReference type="NCBI Taxonomy" id="1802114"/>
    <lineage>
        <taxon>Bacteria</taxon>
        <taxon>Candidatus Ryaniibacteriota</taxon>
    </lineage>
</organism>
<evidence type="ECO:0008006" key="3">
    <source>
        <dbReference type="Google" id="ProtNLM"/>
    </source>
</evidence>
<dbReference type="EMBL" id="MHNK01000010">
    <property type="protein sequence ID" value="OGZ43882.1"/>
    <property type="molecule type" value="Genomic_DNA"/>
</dbReference>
<accession>A0A1G2G1K8</accession>
<sequence>MESPEFNGESHVEQADKVIFACFENPDTLSPESKEKIDQIKKEGVNIDWHATQGELEKRDMKHGCDDGSYAISPVDSKDKYSEGYFICLGIVAVGRNREGENISFMSHQNPGATFVEEIEEKFSVNLAECLTTLKEQSIEGSIDIVFLGGQYPRFDSSITEEYYWDAYEESMNKMRDIVFSTINIEPTIITGPKTEEDATKENETNAYFSTHDRRLYVVQDDYTLGQAGRVSDIQKIYKR</sequence>
<proteinExistence type="predicted"/>
<evidence type="ECO:0000313" key="1">
    <source>
        <dbReference type="EMBL" id="OGZ43882.1"/>
    </source>
</evidence>
<dbReference type="AlphaFoldDB" id="A0A1G2G1K8"/>
<evidence type="ECO:0000313" key="2">
    <source>
        <dbReference type="Proteomes" id="UP000177480"/>
    </source>
</evidence>
<comment type="caution">
    <text evidence="1">The sequence shown here is derived from an EMBL/GenBank/DDBJ whole genome shotgun (WGS) entry which is preliminary data.</text>
</comment>
<dbReference type="STRING" id="1802114.A2719_02885"/>
<name>A0A1G2G1K8_9BACT</name>
<gene>
    <name evidence="1" type="ORF">A2719_02885</name>
</gene>